<evidence type="ECO:0000313" key="4">
    <source>
        <dbReference type="Proteomes" id="UP000219482"/>
    </source>
</evidence>
<reference evidence="4" key="1">
    <citation type="submission" date="2017-09" db="EMBL/GenBank/DDBJ databases">
        <authorList>
            <person name="Varghese N."/>
            <person name="Submissions S."/>
        </authorList>
    </citation>
    <scope>NUCLEOTIDE SEQUENCE [LARGE SCALE GENOMIC DNA]</scope>
    <source>
        <strain evidence="4">DSM 44270</strain>
    </source>
</reference>
<gene>
    <name evidence="3" type="ORF">SAMN06272739_3341</name>
</gene>
<organism evidence="3 4">
    <name type="scientific">Blastococcus haudaquaticus</name>
    <dbReference type="NCBI Taxonomy" id="1938745"/>
    <lineage>
        <taxon>Bacteria</taxon>
        <taxon>Bacillati</taxon>
        <taxon>Actinomycetota</taxon>
        <taxon>Actinomycetes</taxon>
        <taxon>Geodermatophilales</taxon>
        <taxon>Geodermatophilaceae</taxon>
        <taxon>Blastococcus</taxon>
    </lineage>
</organism>
<proteinExistence type="predicted"/>
<evidence type="ECO:0000256" key="2">
    <source>
        <dbReference type="SAM" id="Phobius"/>
    </source>
</evidence>
<keyword evidence="2" id="KW-0812">Transmembrane</keyword>
<feature type="transmembrane region" description="Helical" evidence="2">
    <location>
        <begin position="91"/>
        <end position="113"/>
    </location>
</feature>
<keyword evidence="2" id="KW-1133">Transmembrane helix</keyword>
<evidence type="ECO:0000256" key="1">
    <source>
        <dbReference type="SAM" id="MobiDB-lite"/>
    </source>
</evidence>
<sequence length="143" mass="14972">MTDADPGDVRPPTAADPTMRVARPPVPGRAVRADLAAGNLTAPPVREDDPTVALDAAARMPPHRTLEFGTPAPVTVTVGPRPRRRRRYRTWPWIAAVVVAMLVLGAVLLVMMLRGATIDGDTDLVGRSATALSAVGLSPPSAA</sequence>
<dbReference type="EMBL" id="OCNK01000004">
    <property type="protein sequence ID" value="SOE02084.1"/>
    <property type="molecule type" value="Genomic_DNA"/>
</dbReference>
<dbReference type="OrthoDB" id="5195097at2"/>
<evidence type="ECO:0000313" key="3">
    <source>
        <dbReference type="EMBL" id="SOE02084.1"/>
    </source>
</evidence>
<name>A0A286H474_9ACTN</name>
<dbReference type="RefSeq" id="WP_097185080.1">
    <property type="nucleotide sequence ID" value="NZ_OCNK01000004.1"/>
</dbReference>
<keyword evidence="2" id="KW-0472">Membrane</keyword>
<keyword evidence="4" id="KW-1185">Reference proteome</keyword>
<accession>A0A286H474</accession>
<dbReference type="Proteomes" id="UP000219482">
    <property type="component" value="Unassembled WGS sequence"/>
</dbReference>
<protein>
    <submittedName>
        <fullName evidence="3">Uncharacterized protein</fullName>
    </submittedName>
</protein>
<feature type="region of interest" description="Disordered" evidence="1">
    <location>
        <begin position="1"/>
        <end position="26"/>
    </location>
</feature>
<dbReference type="AlphaFoldDB" id="A0A286H474"/>